<organism evidence="1 2">
    <name type="scientific">Apiospora saccharicola</name>
    <dbReference type="NCBI Taxonomy" id="335842"/>
    <lineage>
        <taxon>Eukaryota</taxon>
        <taxon>Fungi</taxon>
        <taxon>Dikarya</taxon>
        <taxon>Ascomycota</taxon>
        <taxon>Pezizomycotina</taxon>
        <taxon>Sordariomycetes</taxon>
        <taxon>Xylariomycetidae</taxon>
        <taxon>Amphisphaeriales</taxon>
        <taxon>Apiosporaceae</taxon>
        <taxon>Apiospora</taxon>
    </lineage>
</organism>
<gene>
    <name evidence="1" type="ORF">PG996_007387</name>
</gene>
<sequence length="61" mass="6449">MAHVVLQNDVLAQSRHAIPLSPSDWRDGSNAVIEELGKQSQSLRAGIGRPTATLGGIACVR</sequence>
<keyword evidence="2" id="KW-1185">Reference proteome</keyword>
<name>A0ABR1VAN5_9PEZI</name>
<evidence type="ECO:0000313" key="2">
    <source>
        <dbReference type="Proteomes" id="UP001446871"/>
    </source>
</evidence>
<protein>
    <submittedName>
        <fullName evidence="1">Uncharacterized protein</fullName>
    </submittedName>
</protein>
<proteinExistence type="predicted"/>
<dbReference type="Proteomes" id="UP001446871">
    <property type="component" value="Unassembled WGS sequence"/>
</dbReference>
<dbReference type="EMBL" id="JAQQWM010000004">
    <property type="protein sequence ID" value="KAK8068275.1"/>
    <property type="molecule type" value="Genomic_DNA"/>
</dbReference>
<comment type="caution">
    <text evidence="1">The sequence shown here is derived from an EMBL/GenBank/DDBJ whole genome shotgun (WGS) entry which is preliminary data.</text>
</comment>
<accession>A0ABR1VAN5</accession>
<reference evidence="1 2" key="1">
    <citation type="submission" date="2023-01" db="EMBL/GenBank/DDBJ databases">
        <title>Analysis of 21 Apiospora genomes using comparative genomics revels a genus with tremendous synthesis potential of carbohydrate active enzymes and secondary metabolites.</title>
        <authorList>
            <person name="Sorensen T."/>
        </authorList>
    </citation>
    <scope>NUCLEOTIDE SEQUENCE [LARGE SCALE GENOMIC DNA]</scope>
    <source>
        <strain evidence="1 2">CBS 83171</strain>
    </source>
</reference>
<evidence type="ECO:0000313" key="1">
    <source>
        <dbReference type="EMBL" id="KAK8068275.1"/>
    </source>
</evidence>